<gene>
    <name evidence="1" type="ORF">P4I72_26175</name>
</gene>
<protein>
    <submittedName>
        <fullName evidence="1">Uncharacterized protein</fullName>
    </submittedName>
</protein>
<evidence type="ECO:0000313" key="1">
    <source>
        <dbReference type="EMBL" id="MEC0230626.1"/>
    </source>
</evidence>
<dbReference type="RefSeq" id="WP_326074647.1">
    <property type="nucleotide sequence ID" value="NZ_JARLKY010000074.1"/>
</dbReference>
<proteinExistence type="predicted"/>
<sequence length="67" mass="7226">MHSAREPAKVQEFPGEFGSKVEMPAIVQAFSSFSASDPKKASKTCKNAGISSLRLLQEQKRCTIAGL</sequence>
<evidence type="ECO:0000313" key="2">
    <source>
        <dbReference type="Proteomes" id="UP001338137"/>
    </source>
</evidence>
<comment type="caution">
    <text evidence="1">The sequence shown here is derived from an EMBL/GenBank/DDBJ whole genome shotgun (WGS) entry which is preliminary data.</text>
</comment>
<organism evidence="1 2">
    <name type="scientific">Paenibacillus alba</name>
    <dbReference type="NCBI Taxonomy" id="1197127"/>
    <lineage>
        <taxon>Bacteria</taxon>
        <taxon>Bacillati</taxon>
        <taxon>Bacillota</taxon>
        <taxon>Bacilli</taxon>
        <taxon>Bacillales</taxon>
        <taxon>Paenibacillaceae</taxon>
        <taxon>Paenibacillus</taxon>
    </lineage>
</organism>
<keyword evidence="2" id="KW-1185">Reference proteome</keyword>
<dbReference type="Proteomes" id="UP001338137">
    <property type="component" value="Unassembled WGS sequence"/>
</dbReference>
<reference evidence="1 2" key="1">
    <citation type="submission" date="2023-03" db="EMBL/GenBank/DDBJ databases">
        <title>Bacillus Genome Sequencing.</title>
        <authorList>
            <person name="Dunlap C."/>
        </authorList>
    </citation>
    <scope>NUCLEOTIDE SEQUENCE [LARGE SCALE GENOMIC DNA]</scope>
    <source>
        <strain evidence="1 2">BD-533</strain>
    </source>
</reference>
<name>A0ABU6G9K2_9BACL</name>
<accession>A0ABU6G9K2</accession>
<dbReference type="EMBL" id="JARLKY010000074">
    <property type="protein sequence ID" value="MEC0230626.1"/>
    <property type="molecule type" value="Genomic_DNA"/>
</dbReference>